<reference evidence="8" key="1">
    <citation type="journal article" date="2017" name="Gigascience">
        <title>The genome draft of coconut (Cocos nucifera).</title>
        <authorList>
            <person name="Xiao Y."/>
            <person name="Xu P."/>
            <person name="Fan H."/>
            <person name="Baudouin L."/>
            <person name="Xia W."/>
            <person name="Bocs S."/>
            <person name="Xu J."/>
            <person name="Li Q."/>
            <person name="Guo A."/>
            <person name="Zhou L."/>
            <person name="Li J."/>
            <person name="Wu Y."/>
            <person name="Ma Z."/>
            <person name="Armero A."/>
            <person name="Issali A.E."/>
            <person name="Liu N."/>
            <person name="Peng M."/>
            <person name="Yang Y."/>
        </authorList>
    </citation>
    <scope>NUCLEOTIDE SEQUENCE</scope>
    <source>
        <tissue evidence="8">Spear leaf of Hainan Tall coconut</tissue>
    </source>
</reference>
<dbReference type="CDD" id="cd05381">
    <property type="entry name" value="CAP_PR-1"/>
    <property type="match status" value="1"/>
</dbReference>
<keyword evidence="5" id="KW-0611">Plant defense</keyword>
<protein>
    <submittedName>
        <fullName evidence="8">Pathogenesis-related protein 1B</fullName>
    </submittedName>
</protein>
<dbReference type="PRINTS" id="PR00837">
    <property type="entry name" value="V5TPXLIKE"/>
</dbReference>
<gene>
    <name evidence="8" type="ORF">COCNU_05G000670</name>
</gene>
<dbReference type="SMART" id="SM00198">
    <property type="entry name" value="SCP"/>
    <property type="match status" value="1"/>
</dbReference>
<feature type="compositionally biased region" description="Polar residues" evidence="6">
    <location>
        <begin position="1"/>
        <end position="12"/>
    </location>
</feature>
<dbReference type="Proteomes" id="UP000797356">
    <property type="component" value="Chromosome 5"/>
</dbReference>
<evidence type="ECO:0000256" key="3">
    <source>
        <dbReference type="ARBA" id="ARBA00022729"/>
    </source>
</evidence>
<evidence type="ECO:0000256" key="2">
    <source>
        <dbReference type="ARBA" id="ARBA00009923"/>
    </source>
</evidence>
<keyword evidence="3" id="KW-0732">Signal</keyword>
<dbReference type="InterPro" id="IPR018244">
    <property type="entry name" value="Allrgn_V5/Tpx1_CS"/>
</dbReference>
<dbReference type="GO" id="GO:0005576">
    <property type="term" value="C:extracellular region"/>
    <property type="evidence" value="ECO:0007669"/>
    <property type="project" value="InterPro"/>
</dbReference>
<comment type="function">
    <text evidence="1">Probably involved in the defense reaction of plants against pathogens.</text>
</comment>
<dbReference type="Gene3D" id="3.40.33.10">
    <property type="entry name" value="CAP"/>
    <property type="match status" value="1"/>
</dbReference>
<dbReference type="PANTHER" id="PTHR10334">
    <property type="entry name" value="CYSTEINE-RICH SECRETORY PROTEIN-RELATED"/>
    <property type="match status" value="1"/>
</dbReference>
<dbReference type="OrthoDB" id="337038at2759"/>
<proteinExistence type="inferred from homology"/>
<dbReference type="InterPro" id="IPR002413">
    <property type="entry name" value="V5_allergen-like"/>
</dbReference>
<dbReference type="PROSITE" id="PS01010">
    <property type="entry name" value="CRISP_2"/>
    <property type="match status" value="1"/>
</dbReference>
<dbReference type="InterPro" id="IPR001283">
    <property type="entry name" value="CRISP-related"/>
</dbReference>
<evidence type="ECO:0000256" key="6">
    <source>
        <dbReference type="SAM" id="MobiDB-lite"/>
    </source>
</evidence>
<sequence>MTTLPSHAQNSPKDYVDGHNTARSEVGVGPIEWNSTLESYAVNYANQRAGDCQLIHSQGTYGENIYTGYGQGYSDGVDAVRYWYNEKPFYNYVWNQCSGGVDCLHYTQMVWRNSARIGCARVECSGFGGRYFVTCNYDPPGNILGERPY</sequence>
<name>A0A8K0I7M4_COCNU</name>
<evidence type="ECO:0000256" key="1">
    <source>
        <dbReference type="ARBA" id="ARBA00003143"/>
    </source>
</evidence>
<dbReference type="AlphaFoldDB" id="A0A8K0I7M4"/>
<evidence type="ECO:0000256" key="4">
    <source>
        <dbReference type="ARBA" id="ARBA00023157"/>
    </source>
</evidence>
<feature type="domain" description="SCP" evidence="7">
    <location>
        <begin position="10"/>
        <end position="145"/>
    </location>
</feature>
<dbReference type="EMBL" id="CM017876">
    <property type="protein sequence ID" value="KAG1341838.1"/>
    <property type="molecule type" value="Genomic_DNA"/>
</dbReference>
<dbReference type="PRINTS" id="PR00838">
    <property type="entry name" value="V5ALLERGEN"/>
</dbReference>
<dbReference type="GO" id="GO:0098542">
    <property type="term" value="P:defense response to other organism"/>
    <property type="evidence" value="ECO:0007669"/>
    <property type="project" value="UniProtKB-ARBA"/>
</dbReference>
<keyword evidence="4" id="KW-1015">Disulfide bond</keyword>
<comment type="similarity">
    <text evidence="2">Belongs to the CRISP family.</text>
</comment>
<keyword evidence="9" id="KW-1185">Reference proteome</keyword>
<dbReference type="InterPro" id="IPR035940">
    <property type="entry name" value="CAP_sf"/>
</dbReference>
<keyword evidence="5" id="KW-0568">Pathogenesis-related protein</keyword>
<evidence type="ECO:0000313" key="9">
    <source>
        <dbReference type="Proteomes" id="UP000797356"/>
    </source>
</evidence>
<dbReference type="InterPro" id="IPR014044">
    <property type="entry name" value="CAP_dom"/>
</dbReference>
<evidence type="ECO:0000313" key="8">
    <source>
        <dbReference type="EMBL" id="KAG1341838.1"/>
    </source>
</evidence>
<dbReference type="SUPFAM" id="SSF55797">
    <property type="entry name" value="PR-1-like"/>
    <property type="match status" value="1"/>
</dbReference>
<organism evidence="8 9">
    <name type="scientific">Cocos nucifera</name>
    <name type="common">Coconut palm</name>
    <dbReference type="NCBI Taxonomy" id="13894"/>
    <lineage>
        <taxon>Eukaryota</taxon>
        <taxon>Viridiplantae</taxon>
        <taxon>Streptophyta</taxon>
        <taxon>Embryophyta</taxon>
        <taxon>Tracheophyta</taxon>
        <taxon>Spermatophyta</taxon>
        <taxon>Magnoliopsida</taxon>
        <taxon>Liliopsida</taxon>
        <taxon>Arecaceae</taxon>
        <taxon>Arecoideae</taxon>
        <taxon>Cocoseae</taxon>
        <taxon>Attaleinae</taxon>
        <taxon>Cocos</taxon>
    </lineage>
</organism>
<reference evidence="8" key="2">
    <citation type="submission" date="2019-07" db="EMBL/GenBank/DDBJ databases">
        <authorList>
            <person name="Yang Y."/>
            <person name="Bocs S."/>
            <person name="Baudouin L."/>
        </authorList>
    </citation>
    <scope>NUCLEOTIDE SEQUENCE</scope>
    <source>
        <tissue evidence="8">Spear leaf of Hainan Tall coconut</tissue>
    </source>
</reference>
<comment type="caution">
    <text evidence="8">The sequence shown here is derived from an EMBL/GenBank/DDBJ whole genome shotgun (WGS) entry which is preliminary data.</text>
</comment>
<feature type="region of interest" description="Disordered" evidence="6">
    <location>
        <begin position="1"/>
        <end position="21"/>
    </location>
</feature>
<dbReference type="FunFam" id="3.40.33.10:FF:000006">
    <property type="entry name" value="Putative pathogenesis-related protein 1"/>
    <property type="match status" value="1"/>
</dbReference>
<accession>A0A8K0I7M4</accession>
<dbReference type="Pfam" id="PF00188">
    <property type="entry name" value="CAP"/>
    <property type="match status" value="1"/>
</dbReference>
<evidence type="ECO:0000256" key="5">
    <source>
        <dbReference type="ARBA" id="ARBA00023265"/>
    </source>
</evidence>
<evidence type="ECO:0000259" key="7">
    <source>
        <dbReference type="SMART" id="SM00198"/>
    </source>
</evidence>